<organism evidence="1 2">
    <name type="scientific">Faecalibacterium prausnitzii</name>
    <dbReference type="NCBI Taxonomy" id="853"/>
    <lineage>
        <taxon>Bacteria</taxon>
        <taxon>Bacillati</taxon>
        <taxon>Bacillota</taxon>
        <taxon>Clostridia</taxon>
        <taxon>Eubacteriales</taxon>
        <taxon>Oscillospiraceae</taxon>
        <taxon>Faecalibacterium</taxon>
    </lineage>
</organism>
<protein>
    <submittedName>
        <fullName evidence="1">AraC family transcriptional regulator</fullName>
    </submittedName>
</protein>
<proteinExistence type="predicted"/>
<comment type="caution">
    <text evidence="1">The sequence shown here is derived from an EMBL/GenBank/DDBJ whole genome shotgun (WGS) entry which is preliminary data.</text>
</comment>
<evidence type="ECO:0000313" key="1">
    <source>
        <dbReference type="EMBL" id="MSC53245.1"/>
    </source>
</evidence>
<gene>
    <name evidence="1" type="ORF">GKE10_15445</name>
</gene>
<reference evidence="1 2" key="1">
    <citation type="journal article" date="2019" name="Nat. Med.">
        <title>A library of human gut bacterial isolates paired with longitudinal multiomics data enables mechanistic microbiome research.</title>
        <authorList>
            <person name="Poyet M."/>
            <person name="Groussin M."/>
            <person name="Gibbons S.M."/>
            <person name="Avila-Pacheco J."/>
            <person name="Jiang X."/>
            <person name="Kearney S.M."/>
            <person name="Perrotta A.R."/>
            <person name="Berdy B."/>
            <person name="Zhao S."/>
            <person name="Lieberman T.D."/>
            <person name="Swanson P.K."/>
            <person name="Smith M."/>
            <person name="Roesemann S."/>
            <person name="Alexander J.E."/>
            <person name="Rich S.A."/>
            <person name="Livny J."/>
            <person name="Vlamakis H."/>
            <person name="Clish C."/>
            <person name="Bullock K."/>
            <person name="Deik A."/>
            <person name="Scott J."/>
            <person name="Pierce K.A."/>
            <person name="Xavier R.J."/>
            <person name="Alm E.J."/>
        </authorList>
    </citation>
    <scope>NUCLEOTIDE SEQUENCE [LARGE SCALE GENOMIC DNA]</scope>
    <source>
        <strain evidence="1 2">BIOML-B1</strain>
    </source>
</reference>
<feature type="non-terminal residue" evidence="1">
    <location>
        <position position="34"/>
    </location>
</feature>
<dbReference type="Proteomes" id="UP000462091">
    <property type="component" value="Unassembled WGS sequence"/>
</dbReference>
<accession>A0A844DPP6</accession>
<evidence type="ECO:0000313" key="2">
    <source>
        <dbReference type="Proteomes" id="UP000462091"/>
    </source>
</evidence>
<sequence length="34" mass="3883">MLTYNMDVTPESVWKRTTPSEAELAQPYYCTEAG</sequence>
<name>A0A844DPP6_9FIRM</name>
<dbReference type="AlphaFoldDB" id="A0A844DPP6"/>
<dbReference type="EMBL" id="WKQM01000093">
    <property type="protein sequence ID" value="MSC53245.1"/>
    <property type="molecule type" value="Genomic_DNA"/>
</dbReference>